<dbReference type="eggNOG" id="COG1009">
    <property type="taxonomic scope" value="Bacteria"/>
</dbReference>
<feature type="transmembrane region" description="Helical" evidence="8">
    <location>
        <begin position="361"/>
        <end position="383"/>
    </location>
</feature>
<comment type="similarity">
    <text evidence="8">Belongs to the inorganic carbon transporter (TC 9.A.2) DabB family.</text>
</comment>
<evidence type="ECO:0000256" key="6">
    <source>
        <dbReference type="ARBA" id="ARBA00022989"/>
    </source>
</evidence>
<keyword evidence="4 8" id="KW-1003">Cell membrane</keyword>
<feature type="transmembrane region" description="Helical" evidence="8">
    <location>
        <begin position="271"/>
        <end position="293"/>
    </location>
</feature>
<feature type="transmembrane region" description="Helical" evidence="8">
    <location>
        <begin position="78"/>
        <end position="98"/>
    </location>
</feature>
<feature type="transmembrane region" description="Helical" evidence="8">
    <location>
        <begin position="6"/>
        <end position="23"/>
    </location>
</feature>
<dbReference type="PRINTS" id="PR01434">
    <property type="entry name" value="NADHDHGNASE5"/>
</dbReference>
<evidence type="ECO:0000256" key="9">
    <source>
        <dbReference type="RuleBase" id="RU000320"/>
    </source>
</evidence>
<feature type="domain" description="NADH:quinone oxidoreductase/Mrp antiporter transmembrane" evidence="10">
    <location>
        <begin position="128"/>
        <end position="342"/>
    </location>
</feature>
<evidence type="ECO:0000256" key="3">
    <source>
        <dbReference type="ARBA" id="ARBA00022448"/>
    </source>
</evidence>
<dbReference type="GO" id="GO:0008137">
    <property type="term" value="F:NADH dehydrogenase (ubiquinone) activity"/>
    <property type="evidence" value="ECO:0007669"/>
    <property type="project" value="InterPro"/>
</dbReference>
<reference evidence="12 13" key="1">
    <citation type="submission" date="2015-09" db="EMBL/GenBank/DDBJ databases">
        <authorList>
            <consortium name="Swine Surveillance"/>
        </authorList>
    </citation>
    <scope>NUCLEOTIDE SEQUENCE [LARGE SCALE GENOMIC DNA]</scope>
    <source>
        <strain evidence="12 13">CECT 5294</strain>
    </source>
</reference>
<comment type="function">
    <text evidence="1">NDH-1 shuttles electrons from NADH, via FMN and iron-sulfur (Fe-S) centers, to quinones in the respiratory chain. The immediate electron acceptor for the enzyme in this species is believed to be ubiquinone. Couples the redox reaction to proton translocation (for every two electrons transferred, four hydrogen ions are translocated across the cytoplasmic membrane), and thus conserves the redox energy in a proton gradient.</text>
</comment>
<feature type="transmembrane region" description="Helical" evidence="8">
    <location>
        <begin position="175"/>
        <end position="197"/>
    </location>
</feature>
<sequence length="518" mass="53215">MSSVILFGLAPLILLAGGGLMFARPPARGGQSLRVVESAALAALTVCVVGAAIVIGQGPQTSALLGFAELGFSIRLDAVSLTMALLVSFIGWVVSRYARTYMDGEKTQAAFMGWLGVALGSVLLLVTAGNIVQLIVGWIGAGVAVQRLLLTYATRTGAQLAGRKKAMVNKGSNGALVLAGVMLYAAAGTGDIATLLAEAETTWMWTFAAILLAISAMLASAQVPFHGWLTEVMEAPTPVSALLHAGVVNAGGFLLIRFADLILLNPVLLSALVFLGGASALIGSIVMLTQPAIKTALAWSTIAQMGFMILQCGLGLFALALLHIVAHSLYKAHAFLSSGGAVGAVAAIPRPGPVAVPNGRAVLRAFGIAVVIFAAIATLFGLGGKSPQALAMGAVLVFGVAYMLAQGLADTAPKALTRRMAIASLATTIGYFTLQTLAVWITAGTLPPAPIPGALGWFLIGITVISFGLLAMAQACFPLWVHHPAAQGLRVHISNGFYLNAVLDRMIGSWSKSDAKGA</sequence>
<feature type="transmembrane region" description="Helical" evidence="8">
    <location>
        <begin position="35"/>
        <end position="58"/>
    </location>
</feature>
<dbReference type="EMBL" id="CYRX01000031">
    <property type="protein sequence ID" value="CUH60916.1"/>
    <property type="molecule type" value="Genomic_DNA"/>
</dbReference>
<keyword evidence="3 8" id="KW-0813">Transport</keyword>
<dbReference type="Pfam" id="PF00662">
    <property type="entry name" value="Proton_antipo_N"/>
    <property type="match status" value="1"/>
</dbReference>
<dbReference type="InterPro" id="IPR046396">
    <property type="entry name" value="Transporter_DabB"/>
</dbReference>
<comment type="subunit">
    <text evidence="8">Forms a complex with DabA.</text>
</comment>
<keyword evidence="12" id="KW-0560">Oxidoreductase</keyword>
<feature type="transmembrane region" description="Helical" evidence="8">
    <location>
        <begin position="203"/>
        <end position="229"/>
    </location>
</feature>
<keyword evidence="6 8" id="KW-1133">Transmembrane helix</keyword>
<feature type="transmembrane region" description="Helical" evidence="8">
    <location>
        <begin position="389"/>
        <end position="409"/>
    </location>
</feature>
<dbReference type="Proteomes" id="UP000051298">
    <property type="component" value="Unassembled WGS sequence"/>
</dbReference>
<comment type="subcellular location">
    <subcellularLocation>
        <location evidence="8">Cell membrane</location>
        <topology evidence="8">Multi-pass membrane protein</topology>
    </subcellularLocation>
    <subcellularLocation>
        <location evidence="2">Endomembrane system</location>
        <topology evidence="2">Multi-pass membrane protein</topology>
    </subcellularLocation>
    <subcellularLocation>
        <location evidence="9">Membrane</location>
        <topology evidence="9">Multi-pass membrane protein</topology>
    </subcellularLocation>
</comment>
<dbReference type="GO" id="GO:0042773">
    <property type="term" value="P:ATP synthesis coupled electron transport"/>
    <property type="evidence" value="ECO:0007669"/>
    <property type="project" value="InterPro"/>
</dbReference>
<feature type="domain" description="NADH-Ubiquinone oxidoreductase (complex I) chain 5 N-terminal" evidence="11">
    <location>
        <begin position="69"/>
        <end position="112"/>
    </location>
</feature>
<evidence type="ECO:0000256" key="8">
    <source>
        <dbReference type="HAMAP-Rule" id="MF_00862"/>
    </source>
</evidence>
<dbReference type="RefSeq" id="WP_058123784.1">
    <property type="nucleotide sequence ID" value="NZ_CYRX01000031.1"/>
</dbReference>
<dbReference type="PANTHER" id="PTHR42829:SF1">
    <property type="entry name" value="INORGANIC CARBON TRANSPORTER SUBUNIT DABB-RELATED"/>
    <property type="match status" value="1"/>
</dbReference>
<dbReference type="Pfam" id="PF00361">
    <property type="entry name" value="Proton_antipo_M"/>
    <property type="match status" value="1"/>
</dbReference>
<name>A0A0P1FHX8_9RHOB</name>
<feature type="transmembrane region" description="Helical" evidence="8">
    <location>
        <begin position="455"/>
        <end position="481"/>
    </location>
</feature>
<comment type="function">
    <text evidence="8">Part of an energy-coupled inorganic carbon pump.</text>
</comment>
<organism evidence="12 13">
    <name type="scientific">Thalassobacter stenotrophicus</name>
    <dbReference type="NCBI Taxonomy" id="266809"/>
    <lineage>
        <taxon>Bacteria</taxon>
        <taxon>Pseudomonadati</taxon>
        <taxon>Pseudomonadota</taxon>
        <taxon>Alphaproteobacteria</taxon>
        <taxon>Rhodobacterales</taxon>
        <taxon>Roseobacteraceae</taxon>
        <taxon>Thalassobacter</taxon>
    </lineage>
</organism>
<feature type="transmembrane region" description="Helical" evidence="8">
    <location>
        <begin position="110"/>
        <end position="129"/>
    </location>
</feature>
<evidence type="ECO:0000313" key="12">
    <source>
        <dbReference type="EMBL" id="CUH60916.1"/>
    </source>
</evidence>
<evidence type="ECO:0000256" key="4">
    <source>
        <dbReference type="ARBA" id="ARBA00022475"/>
    </source>
</evidence>
<gene>
    <name evidence="12" type="primary">nuoL_1</name>
    <name evidence="8" type="synonym">dabB</name>
    <name evidence="12" type="ORF">THS5294_02213</name>
</gene>
<protein>
    <recommendedName>
        <fullName evidence="8">Probable inorganic carbon transporter subunit DabB</fullName>
    </recommendedName>
</protein>
<keyword evidence="7 8" id="KW-0472">Membrane</keyword>
<keyword evidence="5 8" id="KW-0812">Transmembrane</keyword>
<dbReference type="AlphaFoldDB" id="A0A0P1FHX8"/>
<dbReference type="InterPro" id="IPR001516">
    <property type="entry name" value="Proton_antipo_N"/>
</dbReference>
<dbReference type="InterPro" id="IPR003945">
    <property type="entry name" value="NU5C-like"/>
</dbReference>
<evidence type="ECO:0000259" key="10">
    <source>
        <dbReference type="Pfam" id="PF00361"/>
    </source>
</evidence>
<dbReference type="GO" id="GO:0012505">
    <property type="term" value="C:endomembrane system"/>
    <property type="evidence" value="ECO:0007669"/>
    <property type="project" value="UniProtKB-SubCell"/>
</dbReference>
<dbReference type="GO" id="GO:0005886">
    <property type="term" value="C:plasma membrane"/>
    <property type="evidence" value="ECO:0007669"/>
    <property type="project" value="UniProtKB-SubCell"/>
</dbReference>
<dbReference type="InterPro" id="IPR001750">
    <property type="entry name" value="ND/Mrp_TM"/>
</dbReference>
<accession>A0A0P1FHX8</accession>
<feature type="transmembrane region" description="Helical" evidence="8">
    <location>
        <begin position="421"/>
        <end position="443"/>
    </location>
</feature>
<dbReference type="HAMAP" id="MF_00862">
    <property type="entry name" value="DabB"/>
    <property type="match status" value="1"/>
</dbReference>
<evidence type="ECO:0000256" key="2">
    <source>
        <dbReference type="ARBA" id="ARBA00004127"/>
    </source>
</evidence>
<dbReference type="PANTHER" id="PTHR42829">
    <property type="entry name" value="NADH-UBIQUINONE OXIDOREDUCTASE CHAIN 5"/>
    <property type="match status" value="1"/>
</dbReference>
<feature type="transmembrane region" description="Helical" evidence="8">
    <location>
        <begin position="241"/>
        <end position="259"/>
    </location>
</feature>
<dbReference type="STRING" id="266809.PM03_10415"/>
<proteinExistence type="inferred from homology"/>
<evidence type="ECO:0000313" key="13">
    <source>
        <dbReference type="Proteomes" id="UP000051298"/>
    </source>
</evidence>
<evidence type="ECO:0000259" key="11">
    <source>
        <dbReference type="Pfam" id="PF00662"/>
    </source>
</evidence>
<evidence type="ECO:0000256" key="1">
    <source>
        <dbReference type="ARBA" id="ARBA00002378"/>
    </source>
</evidence>
<dbReference type="GO" id="GO:0015990">
    <property type="term" value="P:electron transport coupled proton transport"/>
    <property type="evidence" value="ECO:0007669"/>
    <property type="project" value="TreeGrafter"/>
</dbReference>
<feature type="transmembrane region" description="Helical" evidence="8">
    <location>
        <begin position="305"/>
        <end position="326"/>
    </location>
</feature>
<evidence type="ECO:0000256" key="5">
    <source>
        <dbReference type="ARBA" id="ARBA00022692"/>
    </source>
</evidence>
<evidence type="ECO:0000256" key="7">
    <source>
        <dbReference type="ARBA" id="ARBA00023136"/>
    </source>
</evidence>
<dbReference type="GO" id="GO:0003954">
    <property type="term" value="F:NADH dehydrogenase activity"/>
    <property type="evidence" value="ECO:0007669"/>
    <property type="project" value="TreeGrafter"/>
</dbReference>